<dbReference type="Proteomes" id="UP000215453">
    <property type="component" value="Chromosome 8"/>
</dbReference>
<reference evidence="2 3" key="1">
    <citation type="submission" date="2016-10" db="EMBL/GenBank/DDBJ databases">
        <authorList>
            <person name="Varghese N."/>
        </authorList>
    </citation>
    <scope>NUCLEOTIDE SEQUENCE [LARGE SCALE GENOMIC DNA]</scope>
</reference>
<feature type="region of interest" description="Disordered" evidence="1">
    <location>
        <begin position="1"/>
        <end position="56"/>
    </location>
</feature>
<organism evidence="2 3">
    <name type="scientific">Zymoseptoria tritici ST99CH_1A5</name>
    <dbReference type="NCBI Taxonomy" id="1276529"/>
    <lineage>
        <taxon>Eukaryota</taxon>
        <taxon>Fungi</taxon>
        <taxon>Dikarya</taxon>
        <taxon>Ascomycota</taxon>
        <taxon>Pezizomycotina</taxon>
        <taxon>Dothideomycetes</taxon>
        <taxon>Dothideomycetidae</taxon>
        <taxon>Mycosphaerellales</taxon>
        <taxon>Mycosphaerellaceae</taxon>
        <taxon>Zymoseptoria</taxon>
    </lineage>
</organism>
<protein>
    <submittedName>
        <fullName evidence="2">Uncharacterized protein</fullName>
    </submittedName>
</protein>
<dbReference type="EMBL" id="LT882683">
    <property type="protein sequence ID" value="SMY26748.1"/>
    <property type="molecule type" value="Genomic_DNA"/>
</dbReference>
<name>A0A1Y6LTM4_ZYMTR</name>
<sequence length="524" mass="59998">MATASLHGDAHELDAQDMSGSSSSRNHSQHSSNNPVRKSKKKQKHRFPGYKHCDPVDQPIRRHTRHEFGAKLKFQVPNPLDTAYWKALTLVNDVQSPYERFASPLCLKALNCAPTVFYEGETAPVVHALFQRCRTIKVQIKLVRDVGPASDWDSSTVMLRDGEQWTPFGDYLKALDPLCEREKAASGEVGYAVQFKWWRSLKKPFRFYDLPPEIRETIILYTLGAMVQPRLSGGQYTPWSEVHITAGSPNSLWDQGLEMVYPVVPPTNLSVLRLNKDLAEVSRDVLWRKTTKVFSYLWSFETICRPIIPKQFSWLQRMYLCLQPLELVHMFKVEIAPFDAHYHQDRQQSIDSFQPDTIVHTGSVPAGCFLRSLPLLHYLELEPHSEGSLSPWSEFVGRRAGVSDDEISLWSARGLNFRAPPCQKRFMDYVMCFAAEYLQSIKTVRLTGPIKTCIKNKWEDLLNNNVYSTIKPQIEEWKEEARSLTALELPPRCSCPQTCSYYLSDLDVDDLGPARSTIWDPVGR</sequence>
<gene>
    <name evidence="2" type="ORF">ZT1A5_G8192</name>
</gene>
<dbReference type="AlphaFoldDB" id="A0A1Y6LTM4"/>
<accession>A0A1Y6LTM4</accession>
<evidence type="ECO:0000256" key="1">
    <source>
        <dbReference type="SAM" id="MobiDB-lite"/>
    </source>
</evidence>
<feature type="compositionally biased region" description="Low complexity" evidence="1">
    <location>
        <begin position="19"/>
        <end position="34"/>
    </location>
</feature>
<feature type="compositionally biased region" description="Basic residues" evidence="1">
    <location>
        <begin position="37"/>
        <end position="49"/>
    </location>
</feature>
<evidence type="ECO:0000313" key="3">
    <source>
        <dbReference type="Proteomes" id="UP000215453"/>
    </source>
</evidence>
<proteinExistence type="predicted"/>
<evidence type="ECO:0000313" key="2">
    <source>
        <dbReference type="EMBL" id="SMY26748.1"/>
    </source>
</evidence>